<feature type="non-terminal residue" evidence="19">
    <location>
        <position position="1"/>
    </location>
</feature>
<evidence type="ECO:0000313" key="19">
    <source>
        <dbReference type="EMBL" id="JAS67798.1"/>
    </source>
</evidence>
<dbReference type="InterPro" id="IPR000674">
    <property type="entry name" value="Ald_Oxase/Xan_DH_a/b"/>
</dbReference>
<dbReference type="SUPFAM" id="SSF56176">
    <property type="entry name" value="FAD-binding/transporter-associated domain-like"/>
    <property type="match status" value="1"/>
</dbReference>
<comment type="similarity">
    <text evidence="3">Belongs to the xanthine dehydrogenase family.</text>
</comment>
<evidence type="ECO:0000256" key="9">
    <source>
        <dbReference type="ARBA" id="ARBA00022827"/>
    </source>
</evidence>
<dbReference type="Pfam" id="PF01799">
    <property type="entry name" value="Fer2_2"/>
    <property type="match status" value="1"/>
</dbReference>
<protein>
    <recommendedName>
        <fullName evidence="18">FAD-binding PCMH-type domain-containing protein</fullName>
    </recommendedName>
</protein>
<dbReference type="AlphaFoldDB" id="A0A1B6GZG4"/>
<keyword evidence="5 17" id="KW-0500">Molybdenum</keyword>
<feature type="binding site" evidence="16">
    <location>
        <position position="449"/>
    </location>
    <ligand>
        <name>FAD</name>
        <dbReference type="ChEBI" id="CHEBI:57692"/>
    </ligand>
</feature>
<dbReference type="PROSITE" id="PS51387">
    <property type="entry name" value="FAD_PCMH"/>
    <property type="match status" value="1"/>
</dbReference>
<dbReference type="SUPFAM" id="SSF56003">
    <property type="entry name" value="Molybdenum cofactor-binding domain"/>
    <property type="match status" value="1"/>
</dbReference>
<evidence type="ECO:0000256" key="6">
    <source>
        <dbReference type="ARBA" id="ARBA00022630"/>
    </source>
</evidence>
<evidence type="ECO:0000256" key="8">
    <source>
        <dbReference type="ARBA" id="ARBA00022723"/>
    </source>
</evidence>
<dbReference type="FunFam" id="3.30.465.10:FF:000013">
    <property type="entry name" value="Aldehyde oxidase"/>
    <property type="match status" value="1"/>
</dbReference>
<keyword evidence="11 17" id="KW-0408">Iron</keyword>
<dbReference type="FunFam" id="3.30.390.50:FF:000003">
    <property type="entry name" value="Aldehyde oxidase1"/>
    <property type="match status" value="1"/>
</dbReference>
<comment type="cofactor">
    <cofactor evidence="1 16">
        <name>FAD</name>
        <dbReference type="ChEBI" id="CHEBI:57692"/>
    </cofactor>
</comment>
<keyword evidence="6" id="KW-0285">Flavoprotein</keyword>
<keyword evidence="14" id="KW-0576">Peroxisome</keyword>
<dbReference type="Gene3D" id="3.30.465.10">
    <property type="match status" value="1"/>
</dbReference>
<dbReference type="SUPFAM" id="SSF54292">
    <property type="entry name" value="2Fe-2S ferredoxin-like"/>
    <property type="match status" value="1"/>
</dbReference>
<accession>A0A1B6GZG4</accession>
<dbReference type="FunFam" id="3.10.20.30:FF:000012">
    <property type="entry name" value="Xanthine dehydrogenase/oxidase"/>
    <property type="match status" value="1"/>
</dbReference>
<sequence length="1022" mass="112745">VGRSVTRGQQRSTVMVGTGTSLEWTFPSPATSKMVGYKEASTLLINGKTYSVSDNLPANISLNEFIRNHAHLKGTKNMCLEGGCGACIVTATYRHPDTGREMEHAVNSCLVPLFACRGWKITTVEGIGSKTKGYNDVQARLAKGHGSQCGYCSVGMVMNMYSLMKVKPELTMKEIENSFGGNLCRCTGYRPILDSFKSFAKDAPKWLIDKCADIEDLMTICPVKKKPCVKNGSCNGASCVEDTEVVDIRDVSLSKISLQDGNNWYHVSEKREIFEILDMCGDSDYMLVGGNTAHGVYRSKYPLSHYINLNNVAQLHSIVEAGGTIVLGANNTLTTTMDYFYSKSQQEPQQFGYLKVLADHIDLIANVPVRNVGTLAGNLSIKNQHKEFPSDLFLMLETVGASIVVEDVMQQESVMSPQEYRDFDMTKKLITKIIMPSLDSNHYVCRTFKITPRAQNAHAHVNAGFLFKVDKKDHFKVLERPNIVFGGINPGFVHASAAEQEAVGKQLLKAETLKAVLDKLQSELQPDHVKPDPSPEYRKGLACSLFYKFVLGLSPESLEVTLRSGGEDLTRPLSSGRQEISTDKTIWPVSKPIPKIEALAQCSGEAEYVNDYPNQPNEVYGAYILATKGPCDSFTLDASEALSLPGVHAVLTAKDIPGKNFFQNDAEPEVIFADKKVPCAGTPLGAILADTNALAHRAAQLVKVTYQGVQTPQISVKKIVDSKDHSRLRQAAKKEAGPVKTDVKHELQGSHWFPTQYHFTMETQTCYCEPSEDGLNVNSATQCPGLLHDVIASALNVPINRVNMSVRRCGGGYGAKLGKSGIATVTCAVAAYVLQRPVRFVMTIEENMEAVGKRAGVLFNYLVGVDDNGVIQKMHIDYYHDDGATKNDSIAAYTLHYLSNIYDDTTWSVNAYAVKTDLPSQTWCRAPGSTEAISAIETIMEHIARAVKKDPTEVKFANKKQDDSPISALVDDLKRSADYEKRVRDIQQFNQTNRWKKRGISLVPMDYPFSYFGNYHSMVSVY</sequence>
<feature type="domain" description="FAD-binding PCMH-type" evidence="18">
    <location>
        <begin position="257"/>
        <end position="440"/>
    </location>
</feature>
<dbReference type="SUPFAM" id="SSF47741">
    <property type="entry name" value="CO dehydrogenase ISP C-domain like"/>
    <property type="match status" value="1"/>
</dbReference>
<evidence type="ECO:0000256" key="12">
    <source>
        <dbReference type="ARBA" id="ARBA00023014"/>
    </source>
</evidence>
<organism evidence="19">
    <name type="scientific">Cuerna arida</name>
    <dbReference type="NCBI Taxonomy" id="1464854"/>
    <lineage>
        <taxon>Eukaryota</taxon>
        <taxon>Metazoa</taxon>
        <taxon>Ecdysozoa</taxon>
        <taxon>Arthropoda</taxon>
        <taxon>Hexapoda</taxon>
        <taxon>Insecta</taxon>
        <taxon>Pterygota</taxon>
        <taxon>Neoptera</taxon>
        <taxon>Paraneoptera</taxon>
        <taxon>Hemiptera</taxon>
        <taxon>Auchenorrhyncha</taxon>
        <taxon>Membracoidea</taxon>
        <taxon>Cicadellidae</taxon>
        <taxon>Cicadellinae</taxon>
        <taxon>Proconiini</taxon>
        <taxon>Cuerna</taxon>
    </lineage>
</organism>
<feature type="binding site" evidence="17">
    <location>
        <position position="87"/>
    </location>
    <ligand>
        <name>[2Fe-2S] cluster</name>
        <dbReference type="ChEBI" id="CHEBI:190135"/>
        <label>1</label>
    </ligand>
</feature>
<dbReference type="Pfam" id="PF02738">
    <property type="entry name" value="MoCoBD_1"/>
    <property type="match status" value="1"/>
</dbReference>
<evidence type="ECO:0000256" key="10">
    <source>
        <dbReference type="ARBA" id="ARBA00023002"/>
    </source>
</evidence>
<keyword evidence="7 17" id="KW-0001">2Fe-2S</keyword>
<dbReference type="InterPro" id="IPR036884">
    <property type="entry name" value="2Fe-2S-bd_dom_sf"/>
</dbReference>
<feature type="non-terminal residue" evidence="19">
    <location>
        <position position="1022"/>
    </location>
</feature>
<dbReference type="FunFam" id="3.30.365.10:FF:000001">
    <property type="entry name" value="Xanthine dehydrogenase oxidase"/>
    <property type="match status" value="1"/>
</dbReference>
<dbReference type="Pfam" id="PF01315">
    <property type="entry name" value="Ald_Xan_dh_C"/>
    <property type="match status" value="1"/>
</dbReference>
<keyword evidence="10" id="KW-0560">Oxidoreductase</keyword>
<dbReference type="Gene3D" id="3.30.390.50">
    <property type="entry name" value="CO dehydrogenase flavoprotein, C-terminal domain"/>
    <property type="match status" value="1"/>
</dbReference>
<dbReference type="Gene3D" id="3.90.1170.50">
    <property type="entry name" value="Aldehyde oxidase/xanthine dehydrogenase, a/b hammerhead"/>
    <property type="match status" value="1"/>
</dbReference>
<comment type="subcellular location">
    <subcellularLocation>
        <location evidence="2">Peroxisome</location>
    </subcellularLocation>
</comment>
<evidence type="ECO:0000256" key="16">
    <source>
        <dbReference type="PIRSR" id="PIRSR000127-2"/>
    </source>
</evidence>
<dbReference type="InterPro" id="IPR002888">
    <property type="entry name" value="2Fe-2S-bd"/>
</dbReference>
<dbReference type="SMART" id="SM01008">
    <property type="entry name" value="Ald_Xan_dh_C"/>
    <property type="match status" value="1"/>
</dbReference>
<keyword evidence="12 17" id="KW-0411">Iron-sulfur</keyword>
<dbReference type="InterPro" id="IPR005107">
    <property type="entry name" value="CO_DH_flav_C"/>
</dbReference>
<keyword evidence="8 17" id="KW-0479">Metal-binding</keyword>
<dbReference type="Gene3D" id="3.30.365.10">
    <property type="entry name" value="Aldehyde oxidase/xanthine dehydrogenase, molybdopterin binding domain"/>
    <property type="match status" value="3"/>
</dbReference>
<dbReference type="Gene3D" id="3.10.20.30">
    <property type="match status" value="1"/>
</dbReference>
<dbReference type="Pfam" id="PF03450">
    <property type="entry name" value="CO_deh_flav_C"/>
    <property type="match status" value="1"/>
</dbReference>
<feature type="binding site" evidence="17">
    <location>
        <position position="925"/>
    </location>
    <ligand>
        <name>Mo-molybdopterin</name>
        <dbReference type="ChEBI" id="CHEBI:71302"/>
    </ligand>
    <ligandPart>
        <name>Mo</name>
        <dbReference type="ChEBI" id="CHEBI:28685"/>
    </ligandPart>
</feature>
<dbReference type="InterPro" id="IPR036010">
    <property type="entry name" value="2Fe-2S_ferredoxin-like_sf"/>
</dbReference>
<dbReference type="PROSITE" id="PS00197">
    <property type="entry name" value="2FE2S_FER_1"/>
    <property type="match status" value="1"/>
</dbReference>
<dbReference type="InterPro" id="IPR036856">
    <property type="entry name" value="Ald_Oxase/Xan_DH_a/b_sf"/>
</dbReference>
<dbReference type="GO" id="GO:0071949">
    <property type="term" value="F:FAD binding"/>
    <property type="evidence" value="ECO:0007669"/>
    <property type="project" value="InterPro"/>
</dbReference>
<evidence type="ECO:0000256" key="5">
    <source>
        <dbReference type="ARBA" id="ARBA00022505"/>
    </source>
</evidence>
<feature type="binding site" evidence="17">
    <location>
        <position position="152"/>
    </location>
    <ligand>
        <name>[2Fe-2S] cluster</name>
        <dbReference type="ChEBI" id="CHEBI:190135"/>
        <label>2</label>
    </ligand>
</feature>
<evidence type="ECO:0000256" key="14">
    <source>
        <dbReference type="ARBA" id="ARBA00023140"/>
    </source>
</evidence>
<comment type="subunit">
    <text evidence="4">Homodimer.</text>
</comment>
<evidence type="ECO:0000256" key="15">
    <source>
        <dbReference type="ARBA" id="ARBA00034078"/>
    </source>
</evidence>
<comment type="cofactor">
    <cofactor evidence="17">
        <name>[2Fe-2S] cluster</name>
        <dbReference type="ChEBI" id="CHEBI:190135"/>
    </cofactor>
    <text evidence="17">Binds 2 [2Fe-2S] clusters.</text>
</comment>
<dbReference type="InterPro" id="IPR002346">
    <property type="entry name" value="Mopterin_DH_FAD-bd"/>
</dbReference>
<proteinExistence type="inferred from homology"/>
<dbReference type="PIRSF" id="PIRSF000127">
    <property type="entry name" value="Xanthine_DH"/>
    <property type="match status" value="1"/>
</dbReference>
<feature type="binding site" evidence="17">
    <location>
        <position position="782"/>
    </location>
    <ligand>
        <name>Mo-molybdopterin</name>
        <dbReference type="ChEBI" id="CHEBI:71302"/>
    </ligand>
    <ligandPart>
        <name>Mo</name>
        <dbReference type="ChEBI" id="CHEBI:28685"/>
    </ligandPart>
</feature>
<dbReference type="EMBL" id="GECZ01001971">
    <property type="protein sequence ID" value="JAS67798.1"/>
    <property type="molecule type" value="Transcribed_RNA"/>
</dbReference>
<feature type="binding site" evidence="17">
    <location>
        <position position="84"/>
    </location>
    <ligand>
        <name>[2Fe-2S] cluster</name>
        <dbReference type="ChEBI" id="CHEBI:190135"/>
        <label>1</label>
    </ligand>
</feature>
<evidence type="ECO:0000256" key="1">
    <source>
        <dbReference type="ARBA" id="ARBA00001974"/>
    </source>
</evidence>
<keyword evidence="9 16" id="KW-0274">FAD</keyword>
<dbReference type="PANTHER" id="PTHR11908:SF132">
    <property type="entry name" value="ALDEHYDE OXIDASE 1-RELATED"/>
    <property type="match status" value="1"/>
</dbReference>
<dbReference type="Gene3D" id="1.10.150.120">
    <property type="entry name" value="[2Fe-2S]-binding domain"/>
    <property type="match status" value="1"/>
</dbReference>
<keyword evidence="13" id="KW-0520">NAD</keyword>
<comment type="cofactor">
    <cofactor evidence="17">
        <name>Mo-molybdopterin</name>
        <dbReference type="ChEBI" id="CHEBI:71302"/>
    </cofactor>
    <text evidence="17">Binds 1 Mo-molybdopterin (Mo-MPT) cofactor per subunit.</text>
</comment>
<evidence type="ECO:0000256" key="4">
    <source>
        <dbReference type="ARBA" id="ARBA00011738"/>
    </source>
</evidence>
<feature type="binding site" evidence="17">
    <location>
        <position position="109"/>
    </location>
    <ligand>
        <name>[2Fe-2S] cluster</name>
        <dbReference type="ChEBI" id="CHEBI:190135"/>
        <label>1</label>
    </ligand>
</feature>
<dbReference type="Pfam" id="PF00941">
    <property type="entry name" value="FAD_binding_5"/>
    <property type="match status" value="1"/>
</dbReference>
<dbReference type="InterPro" id="IPR016166">
    <property type="entry name" value="FAD-bd_PCMH"/>
</dbReference>
<evidence type="ECO:0000256" key="7">
    <source>
        <dbReference type="ARBA" id="ARBA00022714"/>
    </source>
</evidence>
<dbReference type="InterPro" id="IPR008274">
    <property type="entry name" value="AldOxase/xan_DH_MoCoBD1"/>
</dbReference>
<feature type="binding site" evidence="17">
    <location>
        <position position="186"/>
    </location>
    <ligand>
        <name>[2Fe-2S] cluster</name>
        <dbReference type="ChEBI" id="CHEBI:190135"/>
        <label>2</label>
    </ligand>
</feature>
<dbReference type="InterPro" id="IPR016208">
    <property type="entry name" value="Ald_Oxase/xanthine_DH-like"/>
</dbReference>
<gene>
    <name evidence="19" type="ORF">g.35130</name>
</gene>
<evidence type="ECO:0000256" key="2">
    <source>
        <dbReference type="ARBA" id="ARBA00004275"/>
    </source>
</evidence>
<comment type="cofactor">
    <cofactor evidence="15">
        <name>[2Fe-2S] cluster</name>
        <dbReference type="ChEBI" id="CHEBI:190135"/>
    </cofactor>
</comment>
<dbReference type="PANTHER" id="PTHR11908">
    <property type="entry name" value="XANTHINE DEHYDROGENASE"/>
    <property type="match status" value="1"/>
</dbReference>
<dbReference type="InterPro" id="IPR006058">
    <property type="entry name" value="2Fe2S_fd_BS"/>
</dbReference>
<dbReference type="SUPFAM" id="SSF54665">
    <property type="entry name" value="CO dehydrogenase molybdoprotein N-domain-like"/>
    <property type="match status" value="1"/>
</dbReference>
<feature type="binding site" evidence="17">
    <location>
        <position position="149"/>
    </location>
    <ligand>
        <name>[2Fe-2S] cluster</name>
        <dbReference type="ChEBI" id="CHEBI:190135"/>
        <label>2</label>
    </ligand>
</feature>
<dbReference type="GO" id="GO:0005506">
    <property type="term" value="F:iron ion binding"/>
    <property type="evidence" value="ECO:0007669"/>
    <property type="project" value="InterPro"/>
</dbReference>
<dbReference type="InterPro" id="IPR012675">
    <property type="entry name" value="Beta-grasp_dom_sf"/>
</dbReference>
<dbReference type="InterPro" id="IPR036318">
    <property type="entry name" value="FAD-bd_PCMH-like_sf"/>
</dbReference>
<dbReference type="InterPro" id="IPR036683">
    <property type="entry name" value="CO_DH_flav_C_dom_sf"/>
</dbReference>
<evidence type="ECO:0000256" key="3">
    <source>
        <dbReference type="ARBA" id="ARBA00006849"/>
    </source>
</evidence>
<dbReference type="GO" id="GO:0016491">
    <property type="term" value="F:oxidoreductase activity"/>
    <property type="evidence" value="ECO:0007669"/>
    <property type="project" value="UniProtKB-KW"/>
</dbReference>
<evidence type="ECO:0000256" key="11">
    <source>
        <dbReference type="ARBA" id="ARBA00023004"/>
    </source>
</evidence>
<evidence type="ECO:0000256" key="17">
    <source>
        <dbReference type="PIRSR" id="PIRSR000127-3"/>
    </source>
</evidence>
<dbReference type="InterPro" id="IPR037165">
    <property type="entry name" value="AldOxase/xan_DH_Mopterin-bd_sf"/>
</dbReference>
<reference evidence="19" key="1">
    <citation type="submission" date="2015-11" db="EMBL/GenBank/DDBJ databases">
        <title>De novo transcriptome assembly of four potential Pierce s Disease insect vectors from Arizona vineyards.</title>
        <authorList>
            <person name="Tassone E.E."/>
        </authorList>
    </citation>
    <scope>NUCLEOTIDE SEQUENCE</scope>
</reference>
<dbReference type="SUPFAM" id="SSF55447">
    <property type="entry name" value="CO dehydrogenase flavoprotein C-terminal domain-like"/>
    <property type="match status" value="1"/>
</dbReference>
<dbReference type="SMART" id="SM01092">
    <property type="entry name" value="CO_deh_flav_C"/>
    <property type="match status" value="1"/>
</dbReference>
<dbReference type="InterPro" id="IPR016169">
    <property type="entry name" value="FAD-bd_PCMH_sub2"/>
</dbReference>
<dbReference type="GO" id="GO:0005777">
    <property type="term" value="C:peroxisome"/>
    <property type="evidence" value="ECO:0007669"/>
    <property type="project" value="UniProtKB-SubCell"/>
</dbReference>
<name>A0A1B6GZG4_9HEMI</name>
<dbReference type="GO" id="GO:0051537">
    <property type="term" value="F:2 iron, 2 sulfur cluster binding"/>
    <property type="evidence" value="ECO:0007669"/>
    <property type="project" value="UniProtKB-KW"/>
</dbReference>
<feature type="binding site" evidence="17">
    <location>
        <position position="79"/>
    </location>
    <ligand>
        <name>[2Fe-2S] cluster</name>
        <dbReference type="ChEBI" id="CHEBI:190135"/>
        <label>1</label>
    </ligand>
</feature>
<feature type="binding site" evidence="17">
    <location>
        <position position="184"/>
    </location>
    <ligand>
        <name>[2Fe-2S] cluster</name>
        <dbReference type="ChEBI" id="CHEBI:190135"/>
        <label>2</label>
    </ligand>
</feature>
<evidence type="ECO:0000256" key="13">
    <source>
        <dbReference type="ARBA" id="ARBA00023027"/>
    </source>
</evidence>
<evidence type="ECO:0000259" key="18">
    <source>
        <dbReference type="PROSITE" id="PS51387"/>
    </source>
</evidence>